<dbReference type="FunCoup" id="G3VDG2">
    <property type="interactions" value="1819"/>
</dbReference>
<dbReference type="STRING" id="9305.ENSSHAP00000001216"/>
<reference evidence="4 5" key="1">
    <citation type="journal article" date="2011" name="Proc. Natl. Acad. Sci. U.S.A.">
        <title>Genetic diversity and population structure of the endangered marsupial Sarcophilus harrisii (Tasmanian devil).</title>
        <authorList>
            <person name="Miller W."/>
            <person name="Hayes V.M."/>
            <person name="Ratan A."/>
            <person name="Petersen D.C."/>
            <person name="Wittekindt N.E."/>
            <person name="Miller J."/>
            <person name="Walenz B."/>
            <person name="Knight J."/>
            <person name="Qi J."/>
            <person name="Zhao F."/>
            <person name="Wang Q."/>
            <person name="Bedoya-Reina O.C."/>
            <person name="Katiyar N."/>
            <person name="Tomsho L.P."/>
            <person name="Kasson L.M."/>
            <person name="Hardie R.A."/>
            <person name="Woodbridge P."/>
            <person name="Tindall E.A."/>
            <person name="Bertelsen M.F."/>
            <person name="Dixon D."/>
            <person name="Pyecroft S."/>
            <person name="Helgen K.M."/>
            <person name="Lesk A.M."/>
            <person name="Pringle T.H."/>
            <person name="Patterson N."/>
            <person name="Zhang Y."/>
            <person name="Kreiss A."/>
            <person name="Woods G.M."/>
            <person name="Jones M.E."/>
            <person name="Schuster S.C."/>
        </authorList>
    </citation>
    <scope>NUCLEOTIDE SEQUENCE [LARGE SCALE GENOMIC DNA]</scope>
</reference>
<protein>
    <recommendedName>
        <fullName evidence="3">Coiled-coil SMC6 And NSE5 INteracting (CANIN) domain-containing protein</fullName>
    </recommendedName>
</protein>
<dbReference type="eggNOG" id="ENOG502QW1I">
    <property type="taxonomic scope" value="Eukaryota"/>
</dbReference>
<evidence type="ECO:0000256" key="1">
    <source>
        <dbReference type="ARBA" id="ARBA00010311"/>
    </source>
</evidence>
<dbReference type="AlphaFoldDB" id="G3VDG2"/>
<sequence>MKLGGEPARPSPNSSPARARRCLSRPNAAQAGSGRCEESPADRNQSITDFFKPVPKQDKLELNSSQSTNYKCERDRLLHTDIRQFERKISSPKNLCMKMPRTPPNKNSIAETLMRGLKEKKGKRDVPEGNGPFLVQKTLSLVVEKPIISTSHHCLSRNKRKDPRKQESSPIKMSSRHRENMREKANKCTDQNKTITDAKSLVSSTEPEILESNSSKIGGRNDIPRCQQSECSVEKEKTRDLNSDLTSHVRCKTRIDPQKNTAFYTLASNEMKYSLSPLCILGADSSGVSNAKTCIISSSKKERVVNLPKAPVSLRIKKRRKRNFKDVTNTSSVKTSSKSWPFQTSSITKGSSAVLEGDILCSPNIPRLAHENLENSSSTSSFPGKKQKVDFDSDEESLDCSLESEEEEEEDVVLKPLQQLMSLNSSQPASPEKPFVLSENPRALSSDNSVSDSVLLFIRKFFIALDTIPDYHPGEEIFHFFDFGKIFTQYTLDLRDCNFVPKNAIEDLILKSGKTQQIFLTTQGYLSTAYHYIQCPIPVLKWLFQMMSVHTDCIISIQLLNTLINITIRNDTTSGSSSWPWIPSLFDIATVFINMGVSFKCLFPVQNLQPVFNEDIFNFKVQHLSEERKSEDSIVETVVSCLPETNILNVVKFIGLCTAVYPEGYTDQEIILLLLMFLKMSLEKHLKQIALVDFQSLLINLLKNIRDWDTKMPELCMAISELSTHHHNLLWLVQFVPNWTIRGRQVRQHLSLVIIAKFLDKKPEHIPSTSELQMSLLCQYLMQMKPSDLLRKMVAKKRSEEEGNITKNCLTIDLEQQVYYLTYVLLHLVNEVSAYSFPFQRRKYLLKLCGSLEKHIKCYIKEDARFFHRTKVNVNVLSY</sequence>
<dbReference type="GO" id="GO:0005634">
    <property type="term" value="C:nucleus"/>
    <property type="evidence" value="ECO:0007669"/>
    <property type="project" value="TreeGrafter"/>
</dbReference>
<keyword evidence="5" id="KW-1185">Reference proteome</keyword>
<dbReference type="PANTHER" id="PTHR16046">
    <property type="entry name" value="SMC5-SMC6 COMPLEX LOCALIZATION FACTOR 2"/>
    <property type="match status" value="1"/>
</dbReference>
<dbReference type="Proteomes" id="UP000007648">
    <property type="component" value="Unassembled WGS sequence"/>
</dbReference>
<dbReference type="PANTHER" id="PTHR16046:SF10">
    <property type="entry name" value="SMC5-SMC6 COMPLEX LOCALIZATION FACTOR PROTEIN 2"/>
    <property type="match status" value="1"/>
</dbReference>
<evidence type="ECO:0000256" key="2">
    <source>
        <dbReference type="SAM" id="MobiDB-lite"/>
    </source>
</evidence>
<evidence type="ECO:0000313" key="5">
    <source>
        <dbReference type="Proteomes" id="UP000007648"/>
    </source>
</evidence>
<reference evidence="4" key="2">
    <citation type="submission" date="2025-08" db="UniProtKB">
        <authorList>
            <consortium name="Ensembl"/>
        </authorList>
    </citation>
    <scope>IDENTIFICATION</scope>
</reference>
<name>G3VDG2_SARHA</name>
<feature type="region of interest" description="Disordered" evidence="2">
    <location>
        <begin position="152"/>
        <end position="187"/>
    </location>
</feature>
<dbReference type="InParanoid" id="G3VDG2"/>
<feature type="compositionally biased region" description="Low complexity" evidence="2">
    <location>
        <begin position="327"/>
        <end position="339"/>
    </location>
</feature>
<feature type="compositionally biased region" description="Basic residues" evidence="2">
    <location>
        <begin position="154"/>
        <end position="163"/>
    </location>
</feature>
<feature type="region of interest" description="Disordered" evidence="2">
    <location>
        <begin position="325"/>
        <end position="345"/>
    </location>
</feature>
<evidence type="ECO:0000259" key="3">
    <source>
        <dbReference type="Pfam" id="PF14816"/>
    </source>
</evidence>
<dbReference type="InterPro" id="IPR044276">
    <property type="entry name" value="CANIN_dom"/>
</dbReference>
<feature type="region of interest" description="Disordered" evidence="2">
    <location>
        <begin position="1"/>
        <end position="67"/>
    </location>
</feature>
<comment type="similarity">
    <text evidence="1">Belongs to the FAM178 family.</text>
</comment>
<dbReference type="Pfam" id="PF14816">
    <property type="entry name" value="CANIN"/>
    <property type="match status" value="1"/>
</dbReference>
<evidence type="ECO:0000313" key="4">
    <source>
        <dbReference type="Ensembl" id="ENSSHAP00000001216.2"/>
    </source>
</evidence>
<dbReference type="GO" id="GO:2000781">
    <property type="term" value="P:positive regulation of double-strand break repair"/>
    <property type="evidence" value="ECO:0007669"/>
    <property type="project" value="TreeGrafter"/>
</dbReference>
<gene>
    <name evidence="4" type="primary">SLF2</name>
</gene>
<dbReference type="GeneTree" id="ENSGT00530000064017"/>
<feature type="region of interest" description="Disordered" evidence="2">
    <location>
        <begin position="203"/>
        <end position="223"/>
    </location>
</feature>
<organism evidence="4 5">
    <name type="scientific">Sarcophilus harrisii</name>
    <name type="common">Tasmanian devil</name>
    <name type="synonym">Sarcophilus laniarius</name>
    <dbReference type="NCBI Taxonomy" id="9305"/>
    <lineage>
        <taxon>Eukaryota</taxon>
        <taxon>Metazoa</taxon>
        <taxon>Chordata</taxon>
        <taxon>Craniata</taxon>
        <taxon>Vertebrata</taxon>
        <taxon>Euteleostomi</taxon>
        <taxon>Mammalia</taxon>
        <taxon>Metatheria</taxon>
        <taxon>Dasyuromorphia</taxon>
        <taxon>Dasyuridae</taxon>
        <taxon>Sarcophilus</taxon>
    </lineage>
</organism>
<feature type="compositionally biased region" description="Polar residues" evidence="2">
    <location>
        <begin position="203"/>
        <end position="216"/>
    </location>
</feature>
<dbReference type="GO" id="GO:1990166">
    <property type="term" value="P:protein localization to site of double-strand break"/>
    <property type="evidence" value="ECO:0007669"/>
    <property type="project" value="TreeGrafter"/>
</dbReference>
<dbReference type="GO" id="GO:0035861">
    <property type="term" value="C:site of double-strand break"/>
    <property type="evidence" value="ECO:0007669"/>
    <property type="project" value="TreeGrafter"/>
</dbReference>
<feature type="region of interest" description="Disordered" evidence="2">
    <location>
        <begin position="373"/>
        <end position="392"/>
    </location>
</feature>
<feature type="domain" description="Coiled-coil SMC6 And NSE5 INteracting (CANIN)" evidence="3">
    <location>
        <begin position="444"/>
        <end position="762"/>
    </location>
</feature>
<feature type="compositionally biased region" description="Basic and acidic residues" evidence="2">
    <location>
        <begin position="176"/>
        <end position="187"/>
    </location>
</feature>
<dbReference type="HOGENOM" id="CLU_024108_0_0_1"/>
<accession>G3VDG2</accession>
<proteinExistence type="inferred from homology"/>
<dbReference type="Ensembl" id="ENSSHAT00000001231.2">
    <property type="protein sequence ID" value="ENSSHAP00000001216.2"/>
    <property type="gene ID" value="ENSSHAG00000001085.2"/>
</dbReference>
<reference evidence="4" key="3">
    <citation type="submission" date="2025-09" db="UniProtKB">
        <authorList>
            <consortium name="Ensembl"/>
        </authorList>
    </citation>
    <scope>IDENTIFICATION</scope>
</reference>
<dbReference type="GO" id="GO:0006974">
    <property type="term" value="P:DNA damage response"/>
    <property type="evidence" value="ECO:0007669"/>
    <property type="project" value="TreeGrafter"/>
</dbReference>
<feature type="compositionally biased region" description="Low complexity" evidence="2">
    <location>
        <begin position="7"/>
        <end position="17"/>
    </location>
</feature>
<dbReference type="InterPro" id="IPR026161">
    <property type="entry name" value="FAM178"/>
</dbReference>